<dbReference type="SUPFAM" id="SSF54897">
    <property type="entry name" value="Protease propeptides/inhibitors"/>
    <property type="match status" value="1"/>
</dbReference>
<dbReference type="AlphaFoldDB" id="A0A7I8KXT4"/>
<name>A0A7I8KXT4_SPIIN</name>
<organism evidence="2 3">
    <name type="scientific">Spirodela intermedia</name>
    <name type="common">Intermediate duckweed</name>
    <dbReference type="NCBI Taxonomy" id="51605"/>
    <lineage>
        <taxon>Eukaryota</taxon>
        <taxon>Viridiplantae</taxon>
        <taxon>Streptophyta</taxon>
        <taxon>Embryophyta</taxon>
        <taxon>Tracheophyta</taxon>
        <taxon>Spermatophyta</taxon>
        <taxon>Magnoliopsida</taxon>
        <taxon>Liliopsida</taxon>
        <taxon>Araceae</taxon>
        <taxon>Lemnoideae</taxon>
        <taxon>Spirodela</taxon>
    </lineage>
</organism>
<dbReference type="PANTHER" id="PTHR37379">
    <property type="entry name" value="OS01G0220500 PROTEIN"/>
    <property type="match status" value="1"/>
</dbReference>
<dbReference type="InterPro" id="IPR010259">
    <property type="entry name" value="S8pro/Inhibitor_I9"/>
</dbReference>
<evidence type="ECO:0000313" key="3">
    <source>
        <dbReference type="Proteomes" id="UP000663760"/>
    </source>
</evidence>
<feature type="domain" description="Inhibitor I9" evidence="1">
    <location>
        <begin position="37"/>
        <end position="91"/>
    </location>
</feature>
<dbReference type="PANTHER" id="PTHR37379:SF1">
    <property type="entry name" value="OS01G0220500 PROTEIN"/>
    <property type="match status" value="1"/>
</dbReference>
<sequence>MEPKKPVPYFVFLNFDPEYERLRRDRSTQQELEAYITKKHDKLLSGALKLNTYRKRFSMAIVDGFAVEMTDKQAELLRSAGEVRVVEKNLELD</sequence>
<dbReference type="Proteomes" id="UP000663760">
    <property type="component" value="Chromosome 9"/>
</dbReference>
<dbReference type="OrthoDB" id="1537661at2759"/>
<accession>A0A7I8KXT4</accession>
<keyword evidence="3" id="KW-1185">Reference proteome</keyword>
<proteinExistence type="predicted"/>
<evidence type="ECO:0000259" key="1">
    <source>
        <dbReference type="Pfam" id="PF05922"/>
    </source>
</evidence>
<dbReference type="Pfam" id="PF05922">
    <property type="entry name" value="Inhibitor_I9"/>
    <property type="match status" value="1"/>
</dbReference>
<reference evidence="2" key="1">
    <citation type="submission" date="2020-02" db="EMBL/GenBank/DDBJ databases">
        <authorList>
            <person name="Scholz U."/>
            <person name="Mascher M."/>
            <person name="Fiebig A."/>
        </authorList>
    </citation>
    <scope>NUCLEOTIDE SEQUENCE</scope>
</reference>
<protein>
    <recommendedName>
        <fullName evidence="1">Inhibitor I9 domain-containing protein</fullName>
    </recommendedName>
</protein>
<evidence type="ECO:0000313" key="2">
    <source>
        <dbReference type="EMBL" id="CAA7402637.1"/>
    </source>
</evidence>
<dbReference type="EMBL" id="LR746272">
    <property type="protein sequence ID" value="CAA7402637.1"/>
    <property type="molecule type" value="Genomic_DNA"/>
</dbReference>
<gene>
    <name evidence="2" type="ORF">SI8410_09013315</name>
</gene>